<dbReference type="PANTHER" id="PTHR21666:SF270">
    <property type="entry name" value="MUREIN HYDROLASE ACTIVATOR ENVC"/>
    <property type="match status" value="1"/>
</dbReference>
<feature type="compositionally biased region" description="Low complexity" evidence="1">
    <location>
        <begin position="195"/>
        <end position="208"/>
    </location>
</feature>
<gene>
    <name evidence="4" type="ORF">R3P95_23660</name>
</gene>
<dbReference type="Gene3D" id="2.70.70.10">
    <property type="entry name" value="Glucose Permease (Domain IIA)"/>
    <property type="match status" value="1"/>
</dbReference>
<feature type="compositionally biased region" description="Polar residues" evidence="1">
    <location>
        <begin position="246"/>
        <end position="274"/>
    </location>
</feature>
<feature type="compositionally biased region" description="Low complexity" evidence="1">
    <location>
        <begin position="219"/>
        <end position="239"/>
    </location>
</feature>
<organism evidence="4 5">
    <name type="scientific">Rhodococcus cercidiphylli</name>
    <dbReference type="NCBI Taxonomy" id="489916"/>
    <lineage>
        <taxon>Bacteria</taxon>
        <taxon>Bacillati</taxon>
        <taxon>Actinomycetota</taxon>
        <taxon>Actinomycetes</taxon>
        <taxon>Mycobacteriales</taxon>
        <taxon>Nocardiaceae</taxon>
        <taxon>Rhodococcus</taxon>
    </lineage>
</organism>
<dbReference type="Proteomes" id="UP001185899">
    <property type="component" value="Unassembled WGS sequence"/>
</dbReference>
<feature type="domain" description="M23ase beta-sheet core" evidence="3">
    <location>
        <begin position="279"/>
        <end position="374"/>
    </location>
</feature>
<evidence type="ECO:0000313" key="5">
    <source>
        <dbReference type="Proteomes" id="UP001185899"/>
    </source>
</evidence>
<proteinExistence type="predicted"/>
<evidence type="ECO:0000256" key="1">
    <source>
        <dbReference type="SAM" id="MobiDB-lite"/>
    </source>
</evidence>
<dbReference type="EMBL" id="JAWLKE010000011">
    <property type="protein sequence ID" value="MDV6233563.1"/>
    <property type="molecule type" value="Genomic_DNA"/>
</dbReference>
<dbReference type="PANTHER" id="PTHR21666">
    <property type="entry name" value="PEPTIDASE-RELATED"/>
    <property type="match status" value="1"/>
</dbReference>
<keyword evidence="2" id="KW-0732">Signal</keyword>
<dbReference type="InterPro" id="IPR050570">
    <property type="entry name" value="Cell_wall_metabolism_enzyme"/>
</dbReference>
<feature type="region of interest" description="Disordered" evidence="1">
    <location>
        <begin position="39"/>
        <end position="59"/>
    </location>
</feature>
<feature type="signal peptide" evidence="2">
    <location>
        <begin position="1"/>
        <end position="39"/>
    </location>
</feature>
<evidence type="ECO:0000259" key="3">
    <source>
        <dbReference type="Pfam" id="PF01551"/>
    </source>
</evidence>
<comment type="caution">
    <text evidence="4">The sequence shown here is derived from an EMBL/GenBank/DDBJ whole genome shotgun (WGS) entry which is preliminary data.</text>
</comment>
<reference evidence="4 5" key="1">
    <citation type="submission" date="2023-10" db="EMBL/GenBank/DDBJ databases">
        <title>Development of a sustainable strategy for remediation of hydrocarbon-contaminated territories based on the waste exchange concept.</title>
        <authorList>
            <person name="Krivoruchko A."/>
        </authorList>
    </citation>
    <scope>NUCLEOTIDE SEQUENCE [LARGE SCALE GENOMIC DNA]</scope>
    <source>
        <strain evidence="4 5">IEGM 1322</strain>
    </source>
</reference>
<dbReference type="Pfam" id="PF01551">
    <property type="entry name" value="Peptidase_M23"/>
    <property type="match status" value="1"/>
</dbReference>
<dbReference type="InterPro" id="IPR011055">
    <property type="entry name" value="Dup_hybrid_motif"/>
</dbReference>
<keyword evidence="5" id="KW-1185">Reference proteome</keyword>
<evidence type="ECO:0000313" key="4">
    <source>
        <dbReference type="EMBL" id="MDV6233563.1"/>
    </source>
</evidence>
<dbReference type="RefSeq" id="WP_317549676.1">
    <property type="nucleotide sequence ID" value="NZ_JAWLKE010000011.1"/>
</dbReference>
<sequence length="392" mass="39895">MRPLPSSSYMAHRTRWGTRILVGTAFVGGILALAPTASAAPDADPAAPPPAFPAQAQSDPHVQQEVLDLVVGALREIRANGALDDLAGPQSRIVSCLVGTIGATDTADGPTGALSRLIPCLAPIDDIDPTVLPRLVSSMDVATLASTLAAAETPHDPATPHTSSRGHAAVPPGRSNAEPSTEQPTAQGTQDTQDPESAAESADSATPELPALEPDATVPETSAPGTSSETTTPETTTPEAGDHSSAAPQSPTGTTGSSNGKYRAPTTGTLTSTFGDGRAHQGIDIANSTGTPIVAVADGEVISAGPAQGFGLWVRIRHDDGTVTTYGHNNDNLVTVGQRVTAGEEIATVGNRGISTGPHLHFEVDTPAGNKVDPRPWLAERGATITGSDRDS</sequence>
<accession>A0ABU4B4X5</accession>
<feature type="compositionally biased region" description="Polar residues" evidence="1">
    <location>
        <begin position="177"/>
        <end position="192"/>
    </location>
</feature>
<feature type="chain" id="PRO_5047180015" evidence="2">
    <location>
        <begin position="40"/>
        <end position="392"/>
    </location>
</feature>
<protein>
    <submittedName>
        <fullName evidence="4">Peptidoglycan DD-metalloendopeptidase family protein</fullName>
    </submittedName>
</protein>
<name>A0ABU4B4X5_9NOCA</name>
<dbReference type="CDD" id="cd12797">
    <property type="entry name" value="M23_peptidase"/>
    <property type="match status" value="1"/>
</dbReference>
<evidence type="ECO:0000256" key="2">
    <source>
        <dbReference type="SAM" id="SignalP"/>
    </source>
</evidence>
<feature type="region of interest" description="Disordered" evidence="1">
    <location>
        <begin position="152"/>
        <end position="275"/>
    </location>
</feature>
<dbReference type="SUPFAM" id="SSF51261">
    <property type="entry name" value="Duplicated hybrid motif"/>
    <property type="match status" value="1"/>
</dbReference>
<dbReference type="InterPro" id="IPR016047">
    <property type="entry name" value="M23ase_b-sheet_dom"/>
</dbReference>